<dbReference type="PANTHER" id="PTHR43133:SF8">
    <property type="entry name" value="RNA POLYMERASE SIGMA FACTOR HI_1459-RELATED"/>
    <property type="match status" value="1"/>
</dbReference>
<dbReference type="AlphaFoldDB" id="E7G6R7"/>
<proteinExistence type="inferred from homology"/>
<dbReference type="InterPro" id="IPR014284">
    <property type="entry name" value="RNA_pol_sigma-70_dom"/>
</dbReference>
<keyword evidence="3" id="KW-0731">Sigma factor</keyword>
<organism evidence="7 8">
    <name type="scientific">Coprobacillus cateniformis</name>
    <dbReference type="NCBI Taxonomy" id="100884"/>
    <lineage>
        <taxon>Bacteria</taxon>
        <taxon>Bacillati</taxon>
        <taxon>Bacillota</taxon>
        <taxon>Erysipelotrichia</taxon>
        <taxon>Erysipelotrichales</taxon>
        <taxon>Coprobacillaceae</taxon>
        <taxon>Coprobacillus</taxon>
    </lineage>
</organism>
<dbReference type="InterPro" id="IPR036388">
    <property type="entry name" value="WH-like_DNA-bd_sf"/>
</dbReference>
<dbReference type="EMBL" id="ADKX01000007">
    <property type="protein sequence ID" value="EFW06223.1"/>
    <property type="molecule type" value="Genomic_DNA"/>
</dbReference>
<dbReference type="GO" id="GO:0003677">
    <property type="term" value="F:DNA binding"/>
    <property type="evidence" value="ECO:0007669"/>
    <property type="project" value="UniProtKB-KW"/>
</dbReference>
<reference evidence="7 8" key="1">
    <citation type="submission" date="2010-12" db="EMBL/GenBank/DDBJ databases">
        <title>The Genome Sequence of Coprobacillus sp. strain 29_1.</title>
        <authorList>
            <consortium name="The Broad Institute Genome Sequencing Platform"/>
            <person name="Earl A."/>
            <person name="Ward D."/>
            <person name="Feldgarden M."/>
            <person name="Gevers D."/>
            <person name="Daigneault M."/>
            <person name="Sibley C.D."/>
            <person name="White A."/>
            <person name="Strauss J."/>
            <person name="Allen-Vercoe E."/>
            <person name="Young S.K."/>
            <person name="Zeng Q."/>
            <person name="Gargeya S."/>
            <person name="Fitzgerald M."/>
            <person name="Haas B."/>
            <person name="Abouelleil A."/>
            <person name="Alvarado L."/>
            <person name="Arachchi H.M."/>
            <person name="Berlin A."/>
            <person name="Brown A."/>
            <person name="Chapman S.B."/>
            <person name="Chen Z."/>
            <person name="Dunbar C."/>
            <person name="Freedman E."/>
            <person name="Gearin G."/>
            <person name="Gellesch M."/>
            <person name="Goldberg J."/>
            <person name="Griggs A."/>
            <person name="Gujja S."/>
            <person name="Heilman E."/>
            <person name="Heiman D."/>
            <person name="Howarth C."/>
            <person name="Larson L."/>
            <person name="Lui A."/>
            <person name="MacDonald P.J.P."/>
            <person name="Mehta T."/>
            <person name="Montmayeur A."/>
            <person name="Murphy C."/>
            <person name="Neiman D."/>
            <person name="Pearson M."/>
            <person name="Priest M."/>
            <person name="Roberts A."/>
            <person name="Saif S."/>
            <person name="Shea T."/>
            <person name="Shenoy N."/>
            <person name="Sisk P."/>
            <person name="Stolte C."/>
            <person name="Sykes S."/>
            <person name="White J."/>
            <person name="Yandava C."/>
            <person name="Nusbaum C."/>
            <person name="Birren B."/>
        </authorList>
    </citation>
    <scope>NUCLEOTIDE SEQUENCE [LARGE SCALE GENOMIC DNA]</scope>
    <source>
        <strain evidence="7 8">29_1</strain>
    </source>
</reference>
<keyword evidence="8" id="KW-1185">Reference proteome</keyword>
<gene>
    <name evidence="7" type="ORF">HMPREF9488_00455</name>
</gene>
<dbReference type="SUPFAM" id="SSF88659">
    <property type="entry name" value="Sigma3 and sigma4 domains of RNA polymerase sigma factors"/>
    <property type="match status" value="1"/>
</dbReference>
<dbReference type="STRING" id="100884.GCA_000269565_01255"/>
<evidence type="ECO:0000256" key="1">
    <source>
        <dbReference type="ARBA" id="ARBA00010641"/>
    </source>
</evidence>
<evidence type="ECO:0000256" key="2">
    <source>
        <dbReference type="ARBA" id="ARBA00023015"/>
    </source>
</evidence>
<evidence type="ECO:0000256" key="3">
    <source>
        <dbReference type="ARBA" id="ARBA00023082"/>
    </source>
</evidence>
<keyword evidence="4" id="KW-0238">DNA-binding</keyword>
<evidence type="ECO:0000256" key="5">
    <source>
        <dbReference type="ARBA" id="ARBA00023163"/>
    </source>
</evidence>
<dbReference type="InterPro" id="IPR007627">
    <property type="entry name" value="RNA_pol_sigma70_r2"/>
</dbReference>
<accession>E7G6R7</accession>
<dbReference type="HOGENOM" id="CLU_047691_0_0_9"/>
<evidence type="ECO:0000256" key="4">
    <source>
        <dbReference type="ARBA" id="ARBA00023125"/>
    </source>
</evidence>
<evidence type="ECO:0000313" key="8">
    <source>
        <dbReference type="Proteomes" id="UP000003157"/>
    </source>
</evidence>
<dbReference type="GO" id="GO:0016987">
    <property type="term" value="F:sigma factor activity"/>
    <property type="evidence" value="ECO:0007669"/>
    <property type="project" value="UniProtKB-KW"/>
</dbReference>
<evidence type="ECO:0000259" key="6">
    <source>
        <dbReference type="Pfam" id="PF04542"/>
    </source>
</evidence>
<protein>
    <submittedName>
        <fullName evidence="7">RNA polymerase ECF-type sigma factor</fullName>
    </submittedName>
</protein>
<name>E7G6R7_9FIRM</name>
<dbReference type="Gene3D" id="1.10.10.10">
    <property type="entry name" value="Winged helix-like DNA-binding domain superfamily/Winged helix DNA-binding domain"/>
    <property type="match status" value="1"/>
</dbReference>
<dbReference type="RefSeq" id="WP_008787576.1">
    <property type="nucleotide sequence ID" value="NZ_AKCB01000001.1"/>
</dbReference>
<dbReference type="InterPro" id="IPR039425">
    <property type="entry name" value="RNA_pol_sigma-70-like"/>
</dbReference>
<dbReference type="InterPro" id="IPR013324">
    <property type="entry name" value="RNA_pol_sigma_r3/r4-like"/>
</dbReference>
<comment type="similarity">
    <text evidence="1">Belongs to the sigma-70 factor family. ECF subfamily.</text>
</comment>
<dbReference type="InterPro" id="IPR013325">
    <property type="entry name" value="RNA_pol_sigma_r2"/>
</dbReference>
<dbReference type="SUPFAM" id="SSF88946">
    <property type="entry name" value="Sigma2 domain of RNA polymerase sigma factors"/>
    <property type="match status" value="1"/>
</dbReference>
<dbReference type="GeneID" id="78229135"/>
<dbReference type="OrthoDB" id="9784984at2"/>
<dbReference type="Gene3D" id="1.10.1740.10">
    <property type="match status" value="1"/>
</dbReference>
<keyword evidence="5" id="KW-0804">Transcription</keyword>
<evidence type="ECO:0000313" key="7">
    <source>
        <dbReference type="EMBL" id="EFW06223.1"/>
    </source>
</evidence>
<dbReference type="eggNOG" id="COG1595">
    <property type="taxonomic scope" value="Bacteria"/>
</dbReference>
<feature type="domain" description="RNA polymerase sigma-70 region 2" evidence="6">
    <location>
        <begin position="27"/>
        <end position="87"/>
    </location>
</feature>
<dbReference type="GO" id="GO:0006352">
    <property type="term" value="P:DNA-templated transcription initiation"/>
    <property type="evidence" value="ECO:0007669"/>
    <property type="project" value="InterPro"/>
</dbReference>
<comment type="caution">
    <text evidence="7">The sequence shown here is derived from an EMBL/GenBank/DDBJ whole genome shotgun (WGS) entry which is preliminary data.</text>
</comment>
<dbReference type="PANTHER" id="PTHR43133">
    <property type="entry name" value="RNA POLYMERASE ECF-TYPE SIGMA FACTO"/>
    <property type="match status" value="1"/>
</dbReference>
<sequence>MTNKELEEIIKLAVEGDKKALEIVISDIQDFVFNLSLRMLGTIADAQDATQDILIKVITHLSSFHYASQFNTWVYRIATHYLIDYKKSMFAKYPLDFDYYANDIRAGYIEDHEEIRMGMSQEELAKELKLSCTNVMLQCLDGQTRCVFILGTMFQIDSRMAAEILDMTPENYRQKLSRARKKMAKFLSENCGLSETGCCDCQKRVCYAIESHRLDPKNLEYQKLPRLEQSLLEDYMDSMMVFEDKMPVFEELPKYQCPSVVKAFIQDIMNSTHMKKMKQY</sequence>
<dbReference type="Proteomes" id="UP000003157">
    <property type="component" value="Unassembled WGS sequence"/>
</dbReference>
<dbReference type="NCBIfam" id="TIGR02937">
    <property type="entry name" value="sigma70-ECF"/>
    <property type="match status" value="1"/>
</dbReference>
<dbReference type="Pfam" id="PF04542">
    <property type="entry name" value="Sigma70_r2"/>
    <property type="match status" value="1"/>
</dbReference>
<keyword evidence="2" id="KW-0805">Transcription regulation</keyword>